<dbReference type="InterPro" id="IPR011037">
    <property type="entry name" value="Pyrv_Knase-like_insert_dom_sf"/>
</dbReference>
<dbReference type="OrthoDB" id="581532at2"/>
<reference evidence="3" key="1">
    <citation type="journal article" date="2011" name="MBio">
        <title>Novel metabolic attributes of the genus Cyanothece, comprising a group of unicellular nitrogen-fixing Cyanobacteria.</title>
        <authorList>
            <person name="Bandyopadhyay A."/>
            <person name="Elvitigala T."/>
            <person name="Welsh E."/>
            <person name="Stockel J."/>
            <person name="Liberton M."/>
            <person name="Min H."/>
            <person name="Sherman L.A."/>
            <person name="Pakrasi H.B."/>
        </authorList>
    </citation>
    <scope>NUCLEOTIDE SEQUENCE [LARGE SCALE GENOMIC DNA]</scope>
    <source>
        <strain evidence="3">PCC 8801</strain>
    </source>
</reference>
<name>B7JU94_RIPO1</name>
<gene>
    <name evidence="2" type="ordered locus">PCC8801_0376</name>
</gene>
<proteinExistence type="predicted"/>
<dbReference type="InterPro" id="IPR005303">
    <property type="entry name" value="MOCOS_middle"/>
</dbReference>
<evidence type="ECO:0000259" key="1">
    <source>
        <dbReference type="PROSITE" id="PS51340"/>
    </source>
</evidence>
<dbReference type="Pfam" id="PF03473">
    <property type="entry name" value="MOSC"/>
    <property type="match status" value="1"/>
</dbReference>
<dbReference type="HOGENOM" id="CLU_1080164_0_0_3"/>
<dbReference type="InterPro" id="IPR005302">
    <property type="entry name" value="MoCF_Sase_C"/>
</dbReference>
<dbReference type="GO" id="GO:0030170">
    <property type="term" value="F:pyridoxal phosphate binding"/>
    <property type="evidence" value="ECO:0007669"/>
    <property type="project" value="InterPro"/>
</dbReference>
<sequence length="263" mass="30101">MTNTIAYVSRLLIYPIKSLNEVSTDRVTILKSGAIKGDRQWAIFDQSGKFVNGKRNDKIHKIRTKFNLETNKISLNVQESEDIKVFDIDQDLEGLSNWLSDYFGFPVNIKQDLDKGFPDDTLSPGPTIISTATLEAIASWYPNLEVEELRRRFRANIEISGVPAFWEDQLFTTAEKTLNFQIGKVQFLGINPCQRCVVVTRHSQTGEADANFQKIFVTKRQETLPHWVERSRFNHFYRLAINTQVPNTEAGKTISIGDELRLT</sequence>
<dbReference type="SUPFAM" id="SSF141673">
    <property type="entry name" value="MOSC N-terminal domain-like"/>
    <property type="match status" value="1"/>
</dbReference>
<dbReference type="PROSITE" id="PS51340">
    <property type="entry name" value="MOSC"/>
    <property type="match status" value="1"/>
</dbReference>
<dbReference type="GO" id="GO:0030151">
    <property type="term" value="F:molybdenum ion binding"/>
    <property type="evidence" value="ECO:0007669"/>
    <property type="project" value="InterPro"/>
</dbReference>
<dbReference type="SUPFAM" id="SSF50800">
    <property type="entry name" value="PK beta-barrel domain-like"/>
    <property type="match status" value="1"/>
</dbReference>
<dbReference type="RefSeq" id="WP_012593751.1">
    <property type="nucleotide sequence ID" value="NC_011726.1"/>
</dbReference>
<dbReference type="eggNOG" id="COG3217">
    <property type="taxonomic scope" value="Bacteria"/>
</dbReference>
<evidence type="ECO:0000313" key="2">
    <source>
        <dbReference type="EMBL" id="ACK64474.1"/>
    </source>
</evidence>
<feature type="domain" description="MOSC" evidence="1">
    <location>
        <begin position="92"/>
        <end position="263"/>
    </location>
</feature>
<organism evidence="2 3">
    <name type="scientific">Rippkaea orientalis (strain PCC 8801 / RF-1)</name>
    <name type="common">Cyanothece sp. (strain PCC 8801)</name>
    <dbReference type="NCBI Taxonomy" id="41431"/>
    <lineage>
        <taxon>Bacteria</taxon>
        <taxon>Bacillati</taxon>
        <taxon>Cyanobacteriota</taxon>
        <taxon>Cyanophyceae</taxon>
        <taxon>Oscillatoriophycideae</taxon>
        <taxon>Chroococcales</taxon>
        <taxon>Aphanothecaceae</taxon>
        <taxon>Rippkaea</taxon>
        <taxon>Rippkaea orientalis</taxon>
    </lineage>
</organism>
<dbReference type="GO" id="GO:0003824">
    <property type="term" value="F:catalytic activity"/>
    <property type="evidence" value="ECO:0007669"/>
    <property type="project" value="InterPro"/>
</dbReference>
<dbReference type="AlphaFoldDB" id="B7JU94"/>
<dbReference type="Pfam" id="PF03476">
    <property type="entry name" value="MOSC_N"/>
    <property type="match status" value="1"/>
</dbReference>
<dbReference type="EMBL" id="CP001287">
    <property type="protein sequence ID" value="ACK64474.1"/>
    <property type="molecule type" value="Genomic_DNA"/>
</dbReference>
<keyword evidence="3" id="KW-1185">Reference proteome</keyword>
<accession>B7JU94</accession>
<dbReference type="KEGG" id="cyp:PCC8801_0376"/>
<protein>
    <submittedName>
        <fullName evidence="2">MOSC domain containing protein</fullName>
    </submittedName>
</protein>
<evidence type="ECO:0000313" key="3">
    <source>
        <dbReference type="Proteomes" id="UP000008204"/>
    </source>
</evidence>
<dbReference type="Proteomes" id="UP000008204">
    <property type="component" value="Chromosome"/>
</dbReference>